<dbReference type="RefSeq" id="WP_257447821.1">
    <property type="nucleotide sequence ID" value="NZ_JANIPJ010000011.1"/>
</dbReference>
<reference evidence="2" key="1">
    <citation type="submission" date="2022-08" db="EMBL/GenBank/DDBJ databases">
        <title>The genomic sequence of strain Paenibacillus sp. SCIV0701.</title>
        <authorList>
            <person name="Zhao H."/>
        </authorList>
    </citation>
    <scope>NUCLEOTIDE SEQUENCE</scope>
    <source>
        <strain evidence="2">SCIV0701</strain>
    </source>
</reference>
<evidence type="ECO:0000313" key="2">
    <source>
        <dbReference type="EMBL" id="MCR2805423.1"/>
    </source>
</evidence>
<dbReference type="InterPro" id="IPR006059">
    <property type="entry name" value="SBP"/>
</dbReference>
<evidence type="ECO:0000313" key="3">
    <source>
        <dbReference type="Proteomes" id="UP001141950"/>
    </source>
</evidence>
<evidence type="ECO:0000256" key="1">
    <source>
        <dbReference type="SAM" id="SignalP"/>
    </source>
</evidence>
<feature type="signal peptide" evidence="1">
    <location>
        <begin position="1"/>
        <end position="23"/>
    </location>
</feature>
<dbReference type="AlphaFoldDB" id="A0A9X2MNV2"/>
<dbReference type="SUPFAM" id="SSF53850">
    <property type="entry name" value="Periplasmic binding protein-like II"/>
    <property type="match status" value="1"/>
</dbReference>
<name>A0A9X2MNV2_9BACL</name>
<dbReference type="Proteomes" id="UP001141950">
    <property type="component" value="Unassembled WGS sequence"/>
</dbReference>
<keyword evidence="1" id="KW-0732">Signal</keyword>
<gene>
    <name evidence="2" type="ORF">NQZ67_16165</name>
</gene>
<dbReference type="InterPro" id="IPR050490">
    <property type="entry name" value="Bact_solute-bd_prot1"/>
</dbReference>
<keyword evidence="3" id="KW-1185">Reference proteome</keyword>
<feature type="chain" id="PRO_5040830436" evidence="1">
    <location>
        <begin position="24"/>
        <end position="442"/>
    </location>
</feature>
<sequence length="442" mass="48988">MTRKSRLLVGCFILMASILSACAGNSANPNENNQPNNGAETPKAETPTVPVKLTMWGGVPEEAGPKAAVDAWNAANPDIQVEYIRFVNDDAGNLKLDTALVSGMNADLYVNYSKDTLGKRMSGGLALDLSEYEADYNITDIMGPDAKDWQFDGKYYGLPTNKSMSFIWLNKDALDAAGLEVPALDWTLEDLAEYAKALKTDSRWGYAHFDQMYTFNFEGVMQNQLDVDGKSAFDQPAVRSSLETYYKMMHEDKSIPTYGEQVSTKLAVDAMFLKGDAAMMGAGSWIFRNASNLTDFPRDFKIAFATVPRPTADAEDYAVSAGLGDVVSINPNSLHKDEAWKFLKWYADEGIMYLAPGGRIPSSKNADAAKGVELILQGMEDQYDMESVKNVVFGDYPVFTSTIDSQTKDVLKEEYEKYFLQEQSLDESLTNLVERHNKLLAR</sequence>
<dbReference type="PROSITE" id="PS51257">
    <property type="entry name" value="PROKAR_LIPOPROTEIN"/>
    <property type="match status" value="1"/>
</dbReference>
<dbReference type="EMBL" id="JANIPJ010000011">
    <property type="protein sequence ID" value="MCR2805423.1"/>
    <property type="molecule type" value="Genomic_DNA"/>
</dbReference>
<dbReference type="Gene3D" id="3.40.190.10">
    <property type="entry name" value="Periplasmic binding protein-like II"/>
    <property type="match status" value="1"/>
</dbReference>
<organism evidence="2 3">
    <name type="scientific">Paenibacillus soyae</name>
    <dbReference type="NCBI Taxonomy" id="2969249"/>
    <lineage>
        <taxon>Bacteria</taxon>
        <taxon>Bacillati</taxon>
        <taxon>Bacillota</taxon>
        <taxon>Bacilli</taxon>
        <taxon>Bacillales</taxon>
        <taxon>Paenibacillaceae</taxon>
        <taxon>Paenibacillus</taxon>
    </lineage>
</organism>
<dbReference type="PANTHER" id="PTHR43649">
    <property type="entry name" value="ARABINOSE-BINDING PROTEIN-RELATED"/>
    <property type="match status" value="1"/>
</dbReference>
<dbReference type="Pfam" id="PF01547">
    <property type="entry name" value="SBP_bac_1"/>
    <property type="match status" value="1"/>
</dbReference>
<accession>A0A9X2MNV2</accession>
<comment type="caution">
    <text evidence="2">The sequence shown here is derived from an EMBL/GenBank/DDBJ whole genome shotgun (WGS) entry which is preliminary data.</text>
</comment>
<proteinExistence type="predicted"/>
<dbReference type="PANTHER" id="PTHR43649:SF12">
    <property type="entry name" value="DIACETYLCHITOBIOSE BINDING PROTEIN DASA"/>
    <property type="match status" value="1"/>
</dbReference>
<protein>
    <submittedName>
        <fullName evidence="2">Extracellular solute-binding protein</fullName>
    </submittedName>
</protein>